<keyword evidence="7" id="KW-0539">Nucleus</keyword>
<evidence type="ECO:0000256" key="2">
    <source>
        <dbReference type="ARBA" id="ARBA00009679"/>
    </source>
</evidence>
<comment type="similarity">
    <text evidence="2">Belongs to the MCM10 family.</text>
</comment>
<feature type="compositionally biased region" description="Polar residues" evidence="8">
    <location>
        <begin position="873"/>
        <end position="899"/>
    </location>
</feature>
<feature type="region of interest" description="Disordered" evidence="8">
    <location>
        <begin position="1"/>
        <end position="88"/>
    </location>
</feature>
<evidence type="ECO:0000256" key="5">
    <source>
        <dbReference type="ARBA" id="ARBA00022771"/>
    </source>
</evidence>
<keyword evidence="4" id="KW-0479">Metal-binding</keyword>
<feature type="domain" description="Zinc finger Mcm10/DnaG-type" evidence="9">
    <location>
        <begin position="543"/>
        <end position="588"/>
    </location>
</feature>
<comment type="caution">
    <text evidence="11">The sequence shown here is derived from an EMBL/GenBank/DDBJ whole genome shotgun (WGS) entry which is preliminary data.</text>
</comment>
<keyword evidence="5" id="KW-0863">Zinc-finger</keyword>
<dbReference type="Proteomes" id="UP000696485">
    <property type="component" value="Unassembled WGS sequence"/>
</dbReference>
<dbReference type="GO" id="GO:0003688">
    <property type="term" value="F:DNA replication origin binding"/>
    <property type="evidence" value="ECO:0007669"/>
    <property type="project" value="TreeGrafter"/>
</dbReference>
<dbReference type="GO" id="GO:0043596">
    <property type="term" value="C:nuclear replication fork"/>
    <property type="evidence" value="ECO:0007669"/>
    <property type="project" value="TreeGrafter"/>
</dbReference>
<dbReference type="PANTHER" id="PTHR13454">
    <property type="entry name" value="PROTEIN MCM10 HOMOLOG"/>
    <property type="match status" value="1"/>
</dbReference>
<feature type="compositionally biased region" description="Basic and acidic residues" evidence="8">
    <location>
        <begin position="259"/>
        <end position="270"/>
    </location>
</feature>
<evidence type="ECO:0000256" key="3">
    <source>
        <dbReference type="ARBA" id="ARBA00022705"/>
    </source>
</evidence>
<evidence type="ECO:0008006" key="13">
    <source>
        <dbReference type="Google" id="ProtNLM"/>
    </source>
</evidence>
<feature type="compositionally biased region" description="Low complexity" evidence="8">
    <location>
        <begin position="905"/>
        <end position="943"/>
    </location>
</feature>
<evidence type="ECO:0000256" key="6">
    <source>
        <dbReference type="ARBA" id="ARBA00022833"/>
    </source>
</evidence>
<proteinExistence type="inferred from homology"/>
<feature type="region of interest" description="Disordered" evidence="8">
    <location>
        <begin position="854"/>
        <end position="970"/>
    </location>
</feature>
<feature type="compositionally biased region" description="Polar residues" evidence="8">
    <location>
        <begin position="57"/>
        <end position="79"/>
    </location>
</feature>
<evidence type="ECO:0000256" key="7">
    <source>
        <dbReference type="ARBA" id="ARBA00023242"/>
    </source>
</evidence>
<protein>
    <recommendedName>
        <fullName evidence="13">Zinc finger Mcm10/DnaG-type domain-containing protein</fullName>
    </recommendedName>
</protein>
<dbReference type="Gene3D" id="2.40.50.140">
    <property type="entry name" value="Nucleic acid-binding proteins"/>
    <property type="match status" value="1"/>
</dbReference>
<dbReference type="AlphaFoldDB" id="A0A9P5VNQ1"/>
<dbReference type="InterPro" id="IPR012340">
    <property type="entry name" value="NA-bd_OB-fold"/>
</dbReference>
<comment type="subcellular location">
    <subcellularLocation>
        <location evidence="1">Nucleus</location>
    </subcellularLocation>
</comment>
<sequence length="970" mass="103730">MEHTHSQPAPTSTTQPPTDIGDDFGDLDDALLSKILDDDDALDPTTTSTSSGIQLGEGQQTATSTTPVDTPSSGSSITQLDAKDSDLLSSDDEDLAALEELNRKRAQLEAKLEAKRQKKVAASTPTPVTKVPSRQSSPPQPLPSSKQDPPPPPPAPSSKQGSLIVATTSKESPERDFLASSSQIDDSTTTPTRSPRSPMIRTPSPPSRSRFLMSPPSGAYSRKRHHSPSPLPRRDSFSAPRPNLASTPTSGVASRGIKHNMEAYRTRLSFDKPLTPSRGRAPSTGTNGDGQLDDTFLDQVLDDLDPEGSSDAQLLLQDDSRKSQALIAHFEEKGKRRAEEQAKADLPKLTFRTVAAQAPAVSDEVAIEHGHTVSYDPLTKLRIRERYQSLGAVFQMTYGQTVLPIKNTEQIQTALLRSSNTGALLTASSFSTRPGLLDDPADSSSKLGTGTASKSWILAGVVGAKSKIRTTAKKARYCHFHLSDLNNSAINVFLFRKVLEAHYGSIEVGDVVVIMNPKLLNQTEKAGMLGVEVDDPGCLFTLGRSKDFGLCQAVKLNNEDCGRILDSRASIYCQHHIMMATNKHRNQRGSLIAGTSSIYDLNRQPSFQIQTRPMAQPRRAGASSGASSGARSLMSSRETTYIFDDGGIGTSSLADPEGKKDPLTGGDGLSSFLMNQNNPGGQYLRQAKVSKETVWAKDITSPKTPTKSTDSFPAEMIRRMGYDPVSGQFVPGSPKRGAEDPEARERSIRLLAERVKSPPAPIALMSTMVPGVRKRKLDSDANSFRGGQVVQGDVFFDRGSGQGSRIGQTPMTPPSAKKKWVDLNLDSSSDDDDGNGALLSLTAARERNLMEARKNATPGGVSATHANLMSPPRAQTQRKLEPSSSMSLLLNRTSTSTPSLGGKATTSSVPNNPTTSSSREPTSNPAPSLSSSSSSSSTLPSSATGTDTRPKPSGQPATKKGKFVDLDDSD</sequence>
<feature type="compositionally biased region" description="Low complexity" evidence="8">
    <location>
        <begin position="1"/>
        <end position="19"/>
    </location>
</feature>
<dbReference type="InterPro" id="IPR055065">
    <property type="entry name" value="OB_MCM10"/>
</dbReference>
<feature type="compositionally biased region" description="Pro residues" evidence="8">
    <location>
        <begin position="138"/>
        <end position="156"/>
    </location>
</feature>
<dbReference type="GO" id="GO:0006270">
    <property type="term" value="P:DNA replication initiation"/>
    <property type="evidence" value="ECO:0007669"/>
    <property type="project" value="InterPro"/>
</dbReference>
<feature type="region of interest" description="Disordered" evidence="8">
    <location>
        <begin position="723"/>
        <end position="744"/>
    </location>
</feature>
<feature type="compositionally biased region" description="Acidic residues" evidence="8">
    <location>
        <begin position="20"/>
        <end position="29"/>
    </location>
</feature>
<dbReference type="PANTHER" id="PTHR13454:SF11">
    <property type="entry name" value="PROTEIN MCM10 HOMOLOG"/>
    <property type="match status" value="1"/>
</dbReference>
<keyword evidence="3" id="KW-0235">DNA replication</keyword>
<dbReference type="InterPro" id="IPR040184">
    <property type="entry name" value="Mcm10"/>
</dbReference>
<keyword evidence="6" id="KW-0862">Zinc</keyword>
<evidence type="ECO:0000256" key="4">
    <source>
        <dbReference type="ARBA" id="ARBA00022723"/>
    </source>
</evidence>
<feature type="compositionally biased region" description="Low complexity" evidence="8">
    <location>
        <begin position="618"/>
        <end position="631"/>
    </location>
</feature>
<organism evidence="11 12">
    <name type="scientific">Podila minutissima</name>
    <dbReference type="NCBI Taxonomy" id="64525"/>
    <lineage>
        <taxon>Eukaryota</taxon>
        <taxon>Fungi</taxon>
        <taxon>Fungi incertae sedis</taxon>
        <taxon>Mucoromycota</taxon>
        <taxon>Mortierellomycotina</taxon>
        <taxon>Mortierellomycetes</taxon>
        <taxon>Mortierellales</taxon>
        <taxon>Mortierellaceae</taxon>
        <taxon>Podila</taxon>
    </lineage>
</organism>
<feature type="region of interest" description="Disordered" evidence="8">
    <location>
        <begin position="645"/>
        <end position="679"/>
    </location>
</feature>
<evidence type="ECO:0000259" key="9">
    <source>
        <dbReference type="Pfam" id="PF09329"/>
    </source>
</evidence>
<evidence type="ECO:0000313" key="11">
    <source>
        <dbReference type="EMBL" id="KAF9334252.1"/>
    </source>
</evidence>
<feature type="region of interest" description="Disordered" evidence="8">
    <location>
        <begin position="109"/>
        <end position="294"/>
    </location>
</feature>
<evidence type="ECO:0000256" key="8">
    <source>
        <dbReference type="SAM" id="MobiDB-lite"/>
    </source>
</evidence>
<feature type="domain" description="MCM10 OB-fold" evidence="10">
    <location>
        <begin position="447"/>
        <end position="536"/>
    </location>
</feature>
<accession>A0A9P5VNQ1</accession>
<dbReference type="InterPro" id="IPR015408">
    <property type="entry name" value="Znf_Mcm10/DnaG"/>
</dbReference>
<feature type="region of interest" description="Disordered" evidence="8">
    <location>
        <begin position="609"/>
        <end position="631"/>
    </location>
</feature>
<keyword evidence="12" id="KW-1185">Reference proteome</keyword>
<dbReference type="GO" id="GO:0008270">
    <property type="term" value="F:zinc ion binding"/>
    <property type="evidence" value="ECO:0007669"/>
    <property type="project" value="UniProtKB-KW"/>
</dbReference>
<dbReference type="Pfam" id="PF09329">
    <property type="entry name" value="zf-primase"/>
    <property type="match status" value="1"/>
</dbReference>
<evidence type="ECO:0000256" key="1">
    <source>
        <dbReference type="ARBA" id="ARBA00004123"/>
    </source>
</evidence>
<evidence type="ECO:0000313" key="12">
    <source>
        <dbReference type="Proteomes" id="UP000696485"/>
    </source>
</evidence>
<name>A0A9P5VNQ1_9FUNG</name>
<dbReference type="Pfam" id="PF22379">
    <property type="entry name" value="OB_MCM10"/>
    <property type="match status" value="1"/>
</dbReference>
<gene>
    <name evidence="11" type="ORF">BG006_002458</name>
</gene>
<reference evidence="11" key="1">
    <citation type="journal article" date="2020" name="Fungal Divers.">
        <title>Resolving the Mortierellaceae phylogeny through synthesis of multi-gene phylogenetics and phylogenomics.</title>
        <authorList>
            <person name="Vandepol N."/>
            <person name="Liber J."/>
            <person name="Desiro A."/>
            <person name="Na H."/>
            <person name="Kennedy M."/>
            <person name="Barry K."/>
            <person name="Grigoriev I.V."/>
            <person name="Miller A.N."/>
            <person name="O'Donnell K."/>
            <person name="Stajich J.E."/>
            <person name="Bonito G."/>
        </authorList>
    </citation>
    <scope>NUCLEOTIDE SEQUENCE</scope>
    <source>
        <strain evidence="11">NVP1</strain>
    </source>
</reference>
<dbReference type="GO" id="GO:0003697">
    <property type="term" value="F:single-stranded DNA binding"/>
    <property type="evidence" value="ECO:0007669"/>
    <property type="project" value="InterPro"/>
</dbReference>
<feature type="compositionally biased region" description="Low complexity" evidence="8">
    <location>
        <begin position="187"/>
        <end position="210"/>
    </location>
</feature>
<dbReference type="EMBL" id="JAAAUY010000158">
    <property type="protein sequence ID" value="KAF9334252.1"/>
    <property type="molecule type" value="Genomic_DNA"/>
</dbReference>
<dbReference type="SUPFAM" id="SSF50249">
    <property type="entry name" value="Nucleic acid-binding proteins"/>
    <property type="match status" value="1"/>
</dbReference>
<evidence type="ECO:0000259" key="10">
    <source>
        <dbReference type="Pfam" id="PF22379"/>
    </source>
</evidence>